<dbReference type="Pfam" id="PF00710">
    <property type="entry name" value="Asparaginase"/>
    <property type="match status" value="1"/>
</dbReference>
<dbReference type="Gene3D" id="3.40.50.1170">
    <property type="entry name" value="L-asparaginase, N-terminal domain"/>
    <property type="match status" value="1"/>
</dbReference>
<gene>
    <name evidence="2" type="ORF">A3F54_02915</name>
</gene>
<dbReference type="SUPFAM" id="SSF53774">
    <property type="entry name" value="Glutaminase/Asparaginase"/>
    <property type="match status" value="1"/>
</dbReference>
<dbReference type="PANTHER" id="PTHR11707">
    <property type="entry name" value="L-ASPARAGINASE"/>
    <property type="match status" value="1"/>
</dbReference>
<sequence>MTLSQKKIGLLLVGSPVTRPDEHVSEEQLGEWFQSLTGVDVLASVHPQIINTLPGVELSFQQWQQVARVVASAYQGMDGFVVVHAPDNLIRGMQLIALMLGNVAKPVVFTTAPLNNEEEQKALQTFRAFGGLFGGYFNLGLEANIVNAIQFATIASRGFSFVFGNTAFPSLLTHQVAGGEAQIFDTIGKEYSGIVDLGISTSIIKPAAEKTAPDLKTELETNIEVLDVVDITAALARWKTTRFPKGVIVKLENSGNLSDAIKQRLRTVAASGAVVLVFHAAGLVGATQGVAASAVPAATAGTAVEHAGEPWLYVSRLPLETVQAKFMWALGQGGDIGAVRRRMTDNRSGELKEGA</sequence>
<feature type="domain" description="L-asparaginase N-terminal" evidence="1">
    <location>
        <begin position="31"/>
        <end position="117"/>
    </location>
</feature>
<dbReference type="PIRSF" id="PIRSF001220">
    <property type="entry name" value="L-ASNase_gatD"/>
    <property type="match status" value="1"/>
</dbReference>
<accession>A0A1G2B7Z7</accession>
<name>A0A1G2B7Z7_9BACT</name>
<dbReference type="STRING" id="1798542.A3F54_02915"/>
<dbReference type="InterPro" id="IPR037152">
    <property type="entry name" value="L-asparaginase_N_sf"/>
</dbReference>
<dbReference type="InterPro" id="IPR027473">
    <property type="entry name" value="L-asparaginase_C"/>
</dbReference>
<comment type="caution">
    <text evidence="2">The sequence shown here is derived from an EMBL/GenBank/DDBJ whole genome shotgun (WGS) entry which is preliminary data.</text>
</comment>
<reference evidence="2 3" key="1">
    <citation type="journal article" date="2016" name="Nat. Commun.">
        <title>Thousands of microbial genomes shed light on interconnected biogeochemical processes in an aquifer system.</title>
        <authorList>
            <person name="Anantharaman K."/>
            <person name="Brown C.T."/>
            <person name="Hug L.A."/>
            <person name="Sharon I."/>
            <person name="Castelle C.J."/>
            <person name="Probst A.J."/>
            <person name="Thomas B.C."/>
            <person name="Singh A."/>
            <person name="Wilkins M.J."/>
            <person name="Karaoz U."/>
            <person name="Brodie E.L."/>
            <person name="Williams K.H."/>
            <person name="Hubbard S.S."/>
            <person name="Banfield J.F."/>
        </authorList>
    </citation>
    <scope>NUCLEOTIDE SEQUENCE [LARGE SCALE GENOMIC DNA]</scope>
</reference>
<organism evidence="2 3">
    <name type="scientific">Candidatus Kerfeldbacteria bacterium RIFCSPHIGHO2_12_FULL_48_17</name>
    <dbReference type="NCBI Taxonomy" id="1798542"/>
    <lineage>
        <taxon>Bacteria</taxon>
        <taxon>Candidatus Kerfeldiibacteriota</taxon>
    </lineage>
</organism>
<dbReference type="AlphaFoldDB" id="A0A1G2B7Z7"/>
<dbReference type="InterPro" id="IPR027474">
    <property type="entry name" value="L-asparaginase_N"/>
</dbReference>
<proteinExistence type="predicted"/>
<protein>
    <recommendedName>
        <fullName evidence="1">L-asparaginase N-terminal domain-containing protein</fullName>
    </recommendedName>
</protein>
<dbReference type="EMBL" id="MHKD01000002">
    <property type="protein sequence ID" value="OGY85338.1"/>
    <property type="molecule type" value="Genomic_DNA"/>
</dbReference>
<dbReference type="InterPro" id="IPR006034">
    <property type="entry name" value="Asparaginase/glutaminase-like"/>
</dbReference>
<dbReference type="PIRSF" id="PIRSF500176">
    <property type="entry name" value="L_ASNase"/>
    <property type="match status" value="1"/>
</dbReference>
<dbReference type="SMART" id="SM00870">
    <property type="entry name" value="Asparaginase"/>
    <property type="match status" value="1"/>
</dbReference>
<dbReference type="Proteomes" id="UP000176952">
    <property type="component" value="Unassembled WGS sequence"/>
</dbReference>
<dbReference type="Gene3D" id="3.40.50.40">
    <property type="match status" value="1"/>
</dbReference>
<dbReference type="InterPro" id="IPR036152">
    <property type="entry name" value="Asp/glu_Ase-like_sf"/>
</dbReference>
<evidence type="ECO:0000259" key="1">
    <source>
        <dbReference type="Pfam" id="PF00710"/>
    </source>
</evidence>
<evidence type="ECO:0000313" key="3">
    <source>
        <dbReference type="Proteomes" id="UP000176952"/>
    </source>
</evidence>
<evidence type="ECO:0000313" key="2">
    <source>
        <dbReference type="EMBL" id="OGY85338.1"/>
    </source>
</evidence>
<dbReference type="PANTHER" id="PTHR11707:SF28">
    <property type="entry name" value="60 KDA LYSOPHOSPHOLIPASE"/>
    <property type="match status" value="1"/>
</dbReference>